<evidence type="ECO:0000313" key="6">
    <source>
        <dbReference type="Proteomes" id="UP000435648"/>
    </source>
</evidence>
<dbReference type="PROSITE" id="PS00041">
    <property type="entry name" value="HTH_ARAC_FAMILY_1"/>
    <property type="match status" value="1"/>
</dbReference>
<dbReference type="SMART" id="SM00871">
    <property type="entry name" value="AraC_E_bind"/>
    <property type="match status" value="1"/>
</dbReference>
<dbReference type="InterPro" id="IPR029442">
    <property type="entry name" value="GyrI-like"/>
</dbReference>
<accession>A0A857C567</accession>
<dbReference type="OrthoDB" id="9816011at2"/>
<dbReference type="PANTHER" id="PTHR40055:SF1">
    <property type="entry name" value="TRANSCRIPTIONAL REGULATOR YGIV-RELATED"/>
    <property type="match status" value="1"/>
</dbReference>
<keyword evidence="1" id="KW-0805">Transcription regulation</keyword>
<gene>
    <name evidence="5" type="ORF">GH266_06155</name>
</gene>
<dbReference type="KEGG" id="siw:GH266_06155"/>
<evidence type="ECO:0000259" key="4">
    <source>
        <dbReference type="PROSITE" id="PS01124"/>
    </source>
</evidence>
<organism evidence="5 6">
    <name type="scientific">Stappia indica</name>
    <dbReference type="NCBI Taxonomy" id="538381"/>
    <lineage>
        <taxon>Bacteria</taxon>
        <taxon>Pseudomonadati</taxon>
        <taxon>Pseudomonadota</taxon>
        <taxon>Alphaproteobacteria</taxon>
        <taxon>Hyphomicrobiales</taxon>
        <taxon>Stappiaceae</taxon>
        <taxon>Stappia</taxon>
    </lineage>
</organism>
<dbReference type="AlphaFoldDB" id="A0A857C567"/>
<evidence type="ECO:0000313" key="5">
    <source>
        <dbReference type="EMBL" id="QGZ34130.1"/>
    </source>
</evidence>
<dbReference type="SUPFAM" id="SSF55136">
    <property type="entry name" value="Probable bacterial effector-binding domain"/>
    <property type="match status" value="1"/>
</dbReference>
<dbReference type="EMBL" id="CP046908">
    <property type="protein sequence ID" value="QGZ34130.1"/>
    <property type="molecule type" value="Genomic_DNA"/>
</dbReference>
<dbReference type="InterPro" id="IPR018062">
    <property type="entry name" value="HTH_AraC-typ_CS"/>
</dbReference>
<reference evidence="5 6" key="1">
    <citation type="submission" date="2019-12" db="EMBL/GenBank/DDBJ databases">
        <title>The genome of Stappia indica PHM037.</title>
        <authorList>
            <person name="Kacar D."/>
            <person name="Galan B."/>
            <person name="Canedo L."/>
            <person name="Rodriguez P."/>
            <person name="de la Calle F."/>
            <person name="Garcia J.L."/>
        </authorList>
    </citation>
    <scope>NUCLEOTIDE SEQUENCE [LARGE SCALE GENOMIC DNA]</scope>
    <source>
        <strain evidence="5 6">PHM037</strain>
    </source>
</reference>
<proteinExistence type="predicted"/>
<evidence type="ECO:0000256" key="2">
    <source>
        <dbReference type="ARBA" id="ARBA00023125"/>
    </source>
</evidence>
<dbReference type="SUPFAM" id="SSF46689">
    <property type="entry name" value="Homeodomain-like"/>
    <property type="match status" value="2"/>
</dbReference>
<dbReference type="PANTHER" id="PTHR40055">
    <property type="entry name" value="TRANSCRIPTIONAL REGULATOR YGIV-RELATED"/>
    <property type="match status" value="1"/>
</dbReference>
<dbReference type="InterPro" id="IPR010499">
    <property type="entry name" value="AraC_E-bd"/>
</dbReference>
<dbReference type="InterPro" id="IPR018060">
    <property type="entry name" value="HTH_AraC"/>
</dbReference>
<dbReference type="InterPro" id="IPR050908">
    <property type="entry name" value="SmbC-like"/>
</dbReference>
<evidence type="ECO:0000256" key="1">
    <source>
        <dbReference type="ARBA" id="ARBA00023015"/>
    </source>
</evidence>
<dbReference type="Proteomes" id="UP000435648">
    <property type="component" value="Chromosome"/>
</dbReference>
<dbReference type="InterPro" id="IPR009057">
    <property type="entry name" value="Homeodomain-like_sf"/>
</dbReference>
<dbReference type="InterPro" id="IPR011256">
    <property type="entry name" value="Reg_factor_effector_dom_sf"/>
</dbReference>
<dbReference type="GO" id="GO:0043565">
    <property type="term" value="F:sequence-specific DNA binding"/>
    <property type="evidence" value="ECO:0007669"/>
    <property type="project" value="InterPro"/>
</dbReference>
<keyword evidence="3" id="KW-0804">Transcription</keyword>
<protein>
    <submittedName>
        <fullName evidence="5">Helix-turn-helix domain-containing protein</fullName>
    </submittedName>
</protein>
<dbReference type="Pfam" id="PF12833">
    <property type="entry name" value="HTH_18"/>
    <property type="match status" value="1"/>
</dbReference>
<dbReference type="Pfam" id="PF06445">
    <property type="entry name" value="GyrI-like"/>
    <property type="match status" value="1"/>
</dbReference>
<sequence length="293" mass="32437">MQRPSTGLDYAQRIARVVDHIARHLDTPLDVARLAEIACFSPFHFHRIYRTQTGETIAQTVRRYRLHRAAAELVGEALPVPRIARRAGYASTEAFTRAFAAHYGIPPAAFRALPRDPVLCYQTQQGDETVMENLQVRIEDMDTLRLAGIAHKGPYIEIGSTFEKTFAFAGGAGLLGPSMRMIGLYYDDPNSVPARELNSFAAITLPDGFGDGFAGDLPAGLELREMPAGRYAVAIHKGPYADLHVTWDRLFSAWLPQSGEEPDDRPTMEEYLNNPRETPQADLLTAVCLPLKG</sequence>
<name>A0A857C567_9HYPH</name>
<dbReference type="PROSITE" id="PS01124">
    <property type="entry name" value="HTH_ARAC_FAMILY_2"/>
    <property type="match status" value="1"/>
</dbReference>
<keyword evidence="2" id="KW-0238">DNA-binding</keyword>
<dbReference type="Gene3D" id="1.10.10.60">
    <property type="entry name" value="Homeodomain-like"/>
    <property type="match status" value="2"/>
</dbReference>
<dbReference type="RefSeq" id="WP_158193113.1">
    <property type="nucleotide sequence ID" value="NZ_CP046908.1"/>
</dbReference>
<dbReference type="SMART" id="SM00342">
    <property type="entry name" value="HTH_ARAC"/>
    <property type="match status" value="1"/>
</dbReference>
<dbReference type="Gene3D" id="3.20.80.10">
    <property type="entry name" value="Regulatory factor, effector binding domain"/>
    <property type="match status" value="1"/>
</dbReference>
<feature type="domain" description="HTH araC/xylS-type" evidence="4">
    <location>
        <begin position="15"/>
        <end position="113"/>
    </location>
</feature>
<dbReference type="GO" id="GO:0003700">
    <property type="term" value="F:DNA-binding transcription factor activity"/>
    <property type="evidence" value="ECO:0007669"/>
    <property type="project" value="InterPro"/>
</dbReference>
<evidence type="ECO:0000256" key="3">
    <source>
        <dbReference type="ARBA" id="ARBA00023163"/>
    </source>
</evidence>